<reference evidence="1" key="2">
    <citation type="journal article" date="2015" name="Fish Shellfish Immunol.">
        <title>Early steps in the European eel (Anguilla anguilla)-Vibrio vulnificus interaction in the gills: Role of the RtxA13 toxin.</title>
        <authorList>
            <person name="Callol A."/>
            <person name="Pajuelo D."/>
            <person name="Ebbesson L."/>
            <person name="Teles M."/>
            <person name="MacKenzie S."/>
            <person name="Amaro C."/>
        </authorList>
    </citation>
    <scope>NUCLEOTIDE SEQUENCE</scope>
</reference>
<organism evidence="1">
    <name type="scientific">Anguilla anguilla</name>
    <name type="common">European freshwater eel</name>
    <name type="synonym">Muraena anguilla</name>
    <dbReference type="NCBI Taxonomy" id="7936"/>
    <lineage>
        <taxon>Eukaryota</taxon>
        <taxon>Metazoa</taxon>
        <taxon>Chordata</taxon>
        <taxon>Craniata</taxon>
        <taxon>Vertebrata</taxon>
        <taxon>Euteleostomi</taxon>
        <taxon>Actinopterygii</taxon>
        <taxon>Neopterygii</taxon>
        <taxon>Teleostei</taxon>
        <taxon>Anguilliformes</taxon>
        <taxon>Anguillidae</taxon>
        <taxon>Anguilla</taxon>
    </lineage>
</organism>
<evidence type="ECO:0000313" key="1">
    <source>
        <dbReference type="EMBL" id="JAH02357.1"/>
    </source>
</evidence>
<proteinExistence type="predicted"/>
<name>A0A0E9PDL3_ANGAN</name>
<dbReference type="EMBL" id="GBXM01106220">
    <property type="protein sequence ID" value="JAH02357.1"/>
    <property type="molecule type" value="Transcribed_RNA"/>
</dbReference>
<sequence>MARLCCHSPFFSSNALTPSSRGLSMSLRQIKARYVLQLIVML</sequence>
<protein>
    <submittedName>
        <fullName evidence="1">Uncharacterized protein</fullName>
    </submittedName>
</protein>
<reference evidence="1" key="1">
    <citation type="submission" date="2014-11" db="EMBL/GenBank/DDBJ databases">
        <authorList>
            <person name="Amaro Gonzalez C."/>
        </authorList>
    </citation>
    <scope>NUCLEOTIDE SEQUENCE</scope>
</reference>
<accession>A0A0E9PDL3</accession>
<dbReference type="AlphaFoldDB" id="A0A0E9PDL3"/>